<evidence type="ECO:0000313" key="1">
    <source>
        <dbReference type="EMBL" id="GAH85039.1"/>
    </source>
</evidence>
<proteinExistence type="predicted"/>
<dbReference type="Gene3D" id="3.50.50.60">
    <property type="entry name" value="FAD/NAD(P)-binding domain"/>
    <property type="match status" value="1"/>
</dbReference>
<dbReference type="PANTHER" id="PTHR42685:SF18">
    <property type="entry name" value="DIGERANYLGERANYLGLYCEROPHOSPHOLIPID REDUCTASE"/>
    <property type="match status" value="1"/>
</dbReference>
<dbReference type="EMBL" id="BARU01035839">
    <property type="protein sequence ID" value="GAH85039.1"/>
    <property type="molecule type" value="Genomic_DNA"/>
</dbReference>
<dbReference type="PANTHER" id="PTHR42685">
    <property type="entry name" value="GERANYLGERANYL DIPHOSPHATE REDUCTASE"/>
    <property type="match status" value="1"/>
</dbReference>
<gene>
    <name evidence="1" type="ORF">S03H2_56047</name>
</gene>
<organism evidence="1">
    <name type="scientific">marine sediment metagenome</name>
    <dbReference type="NCBI Taxonomy" id="412755"/>
    <lineage>
        <taxon>unclassified sequences</taxon>
        <taxon>metagenomes</taxon>
        <taxon>ecological metagenomes</taxon>
    </lineage>
</organism>
<dbReference type="AlphaFoldDB" id="X1K461"/>
<feature type="non-terminal residue" evidence="1">
    <location>
        <position position="114"/>
    </location>
</feature>
<sequence length="114" mass="11704">MTSSLLSTDVVVVGAGPAGCTAAETAAELGVNVVLLEEHSVPGLPVFCGEAVSYETLVAAGLKPEPPIINQSIRKANVYAPNGKCITISKDYLGYTINRDVFDGLLADRAVAAG</sequence>
<comment type="caution">
    <text evidence="1">The sequence shown here is derived from an EMBL/GenBank/DDBJ whole genome shotgun (WGS) entry which is preliminary data.</text>
</comment>
<name>X1K461_9ZZZZ</name>
<dbReference type="Pfam" id="PF12831">
    <property type="entry name" value="FAD_oxidored"/>
    <property type="match status" value="1"/>
</dbReference>
<accession>X1K461</accession>
<protein>
    <recommendedName>
        <fullName evidence="2">FAD/NAD(P)-binding domain-containing protein</fullName>
    </recommendedName>
</protein>
<dbReference type="InterPro" id="IPR036188">
    <property type="entry name" value="FAD/NAD-bd_sf"/>
</dbReference>
<dbReference type="InterPro" id="IPR050407">
    <property type="entry name" value="Geranylgeranyl_reductase"/>
</dbReference>
<dbReference type="SUPFAM" id="SSF51905">
    <property type="entry name" value="FAD/NAD(P)-binding domain"/>
    <property type="match status" value="1"/>
</dbReference>
<evidence type="ECO:0008006" key="2">
    <source>
        <dbReference type="Google" id="ProtNLM"/>
    </source>
</evidence>
<reference evidence="1" key="1">
    <citation type="journal article" date="2014" name="Front. Microbiol.">
        <title>High frequency of phylogenetically diverse reductive dehalogenase-homologous genes in deep subseafloor sedimentary metagenomes.</title>
        <authorList>
            <person name="Kawai M."/>
            <person name="Futagami T."/>
            <person name="Toyoda A."/>
            <person name="Takaki Y."/>
            <person name="Nishi S."/>
            <person name="Hori S."/>
            <person name="Arai W."/>
            <person name="Tsubouchi T."/>
            <person name="Morono Y."/>
            <person name="Uchiyama I."/>
            <person name="Ito T."/>
            <person name="Fujiyama A."/>
            <person name="Inagaki F."/>
            <person name="Takami H."/>
        </authorList>
    </citation>
    <scope>NUCLEOTIDE SEQUENCE</scope>
    <source>
        <strain evidence="1">Expedition CK06-06</strain>
    </source>
</reference>